<sequence>MTEPAADPTGQVACARTVAMVWEELVEVSIKVLEEIVAKEAGDVVREFCELKGKIKKLRGLLEDIEAVKASPTTNQAATISSFGPSKLCAHYLVSLMC</sequence>
<proteinExistence type="predicted"/>
<organism evidence="1 2">
    <name type="scientific">Thalassiosira oceanica</name>
    <name type="common">Marine diatom</name>
    <dbReference type="NCBI Taxonomy" id="159749"/>
    <lineage>
        <taxon>Eukaryota</taxon>
        <taxon>Sar</taxon>
        <taxon>Stramenopiles</taxon>
        <taxon>Ochrophyta</taxon>
        <taxon>Bacillariophyta</taxon>
        <taxon>Coscinodiscophyceae</taxon>
        <taxon>Thalassiosirophycidae</taxon>
        <taxon>Thalassiosirales</taxon>
        <taxon>Thalassiosiraceae</taxon>
        <taxon>Thalassiosira</taxon>
    </lineage>
</organism>
<protein>
    <submittedName>
        <fullName evidence="1">Uncharacterized protein</fullName>
    </submittedName>
</protein>
<dbReference type="EMBL" id="AGNL01034885">
    <property type="protein sequence ID" value="EJK55014.1"/>
    <property type="molecule type" value="Genomic_DNA"/>
</dbReference>
<evidence type="ECO:0000313" key="2">
    <source>
        <dbReference type="Proteomes" id="UP000266841"/>
    </source>
</evidence>
<gene>
    <name evidence="1" type="ORF">THAOC_25302</name>
</gene>
<dbReference type="Proteomes" id="UP000266841">
    <property type="component" value="Unassembled WGS sequence"/>
</dbReference>
<name>K0RRL4_THAOC</name>
<comment type="caution">
    <text evidence="1">The sequence shown here is derived from an EMBL/GenBank/DDBJ whole genome shotgun (WGS) entry which is preliminary data.</text>
</comment>
<reference evidence="1 2" key="1">
    <citation type="journal article" date="2012" name="Genome Biol.">
        <title>Genome and low-iron response of an oceanic diatom adapted to chronic iron limitation.</title>
        <authorList>
            <person name="Lommer M."/>
            <person name="Specht M."/>
            <person name="Roy A.S."/>
            <person name="Kraemer L."/>
            <person name="Andreson R."/>
            <person name="Gutowska M.A."/>
            <person name="Wolf J."/>
            <person name="Bergner S.V."/>
            <person name="Schilhabel M.B."/>
            <person name="Klostermeier U.C."/>
            <person name="Beiko R.G."/>
            <person name="Rosenstiel P."/>
            <person name="Hippler M."/>
            <person name="Laroche J."/>
        </authorList>
    </citation>
    <scope>NUCLEOTIDE SEQUENCE [LARGE SCALE GENOMIC DNA]</scope>
    <source>
        <strain evidence="1 2">CCMP1005</strain>
    </source>
</reference>
<accession>K0RRL4</accession>
<keyword evidence="2" id="KW-1185">Reference proteome</keyword>
<dbReference type="AlphaFoldDB" id="K0RRL4"/>
<evidence type="ECO:0000313" key="1">
    <source>
        <dbReference type="EMBL" id="EJK55014.1"/>
    </source>
</evidence>